<accession>A0A2K9NQ32</accession>
<gene>
    <name evidence="1" type="ORF">C0V70_05720</name>
</gene>
<protein>
    <submittedName>
        <fullName evidence="1">Uncharacterized protein</fullName>
    </submittedName>
</protein>
<dbReference type="RefSeq" id="WP_102242914.1">
    <property type="nucleotide sequence ID" value="NZ_CP025704.1"/>
</dbReference>
<dbReference type="KEGG" id="bsto:C0V70_05720"/>
<evidence type="ECO:0000313" key="1">
    <source>
        <dbReference type="EMBL" id="AUN97619.1"/>
    </source>
</evidence>
<keyword evidence="2" id="KW-1185">Reference proteome</keyword>
<dbReference type="GO" id="GO:0005509">
    <property type="term" value="F:calcium ion binding"/>
    <property type="evidence" value="ECO:0007669"/>
    <property type="project" value="InterPro"/>
</dbReference>
<proteinExistence type="predicted"/>
<reference evidence="1 2" key="1">
    <citation type="submission" date="2018-01" db="EMBL/GenBank/DDBJ databases">
        <title>Complete genome sequence of Bacteriovorax stolpii DSM12778.</title>
        <authorList>
            <person name="Tang B."/>
            <person name="Chang J."/>
        </authorList>
    </citation>
    <scope>NUCLEOTIDE SEQUENCE [LARGE SCALE GENOMIC DNA]</scope>
    <source>
        <strain evidence="1 2">DSM 12778</strain>
    </source>
</reference>
<dbReference type="PROSITE" id="PS51257">
    <property type="entry name" value="PROKAR_LIPOPROTEIN"/>
    <property type="match status" value="1"/>
</dbReference>
<dbReference type="AlphaFoldDB" id="A0A2K9NQ32"/>
<sequence length="747" mass="85544">MEKLKQLLNHLVIALCLAVTSCGYVSDKPVENVDVYKTDELQTCKIDVSKLGEIFKADQKEQIKCLQENFIQFTKYVRAKHPGTVTEAELGIFVKRFFEGQSDSIIKGLSLIFQLNMLLLKDEADRISHTNISPLFELLVQVNQEAVVLTNIIKTMDEDKNQLKFWELRQRFKESTERFAAAAVGVIDKSPGMAKKLNMREFILDMSKKIGDGQIDNESIDSFIFLKKVIVGGDEEVITTDELKDLITKLPRIMGLIFDVYYCKSENFKSEADEMRFYLLTVRNLYHSIKFNQDDFELLNSEQVVKLAEKLLKNYDVESFKPSIEALKARFIGGKPDSITLKDLDTVLIMVHDFFEKVYFNHVTYDDAVNNHILSKPGPVDPKEFKFKQLPEYDVFTNKPRLEQLYTSFADTVFSFRYFRDSTGSAFYDTQILRNKSGFIEVNIAKWLSWKLLKAYGHTDANKQMQLSMDEFSKFLLDSKPLLQEFKLWSPNFQTFSRNAVLLADLFQQQSNGDQAININEATEYIGMLLTAVEVSGKHSENLTGLCDPGINAEDPVFETSCFNENFYDLVLNKLGYKKSLPRLANYYATASKKETMDYLKGVEGFARDNNAPGVPVNRRDTTLVIGAMLNIETTFIRFDKNSDNIIDYKELSEAFFTYRASIITLAGLKPEQEKYAKGVFLYMASKMEVPKTGTWVTDAQFGIFNSCVQSDFCRDTFMDKIEAKRLNIGKLLYYMVNQASPAAVKK</sequence>
<evidence type="ECO:0000313" key="2">
    <source>
        <dbReference type="Proteomes" id="UP000235584"/>
    </source>
</evidence>
<name>A0A2K9NQ32_BACTC</name>
<dbReference type="EMBL" id="CP025704">
    <property type="protein sequence ID" value="AUN97619.1"/>
    <property type="molecule type" value="Genomic_DNA"/>
</dbReference>
<dbReference type="Proteomes" id="UP000235584">
    <property type="component" value="Chromosome"/>
</dbReference>
<dbReference type="PROSITE" id="PS50222">
    <property type="entry name" value="EF_HAND_2"/>
    <property type="match status" value="1"/>
</dbReference>
<dbReference type="InterPro" id="IPR018247">
    <property type="entry name" value="EF_Hand_1_Ca_BS"/>
</dbReference>
<dbReference type="InterPro" id="IPR002048">
    <property type="entry name" value="EF_hand_dom"/>
</dbReference>
<organism evidence="1 2">
    <name type="scientific">Bacteriovorax stolpii</name>
    <name type="common">Bdellovibrio stolpii</name>
    <dbReference type="NCBI Taxonomy" id="960"/>
    <lineage>
        <taxon>Bacteria</taxon>
        <taxon>Pseudomonadati</taxon>
        <taxon>Bdellovibrionota</taxon>
        <taxon>Bacteriovoracia</taxon>
        <taxon>Bacteriovoracales</taxon>
        <taxon>Bacteriovoracaceae</taxon>
        <taxon>Bacteriovorax</taxon>
    </lineage>
</organism>
<dbReference type="PROSITE" id="PS00018">
    <property type="entry name" value="EF_HAND_1"/>
    <property type="match status" value="1"/>
</dbReference>